<dbReference type="Pfam" id="PF00990">
    <property type="entry name" value="GGDEF"/>
    <property type="match status" value="1"/>
</dbReference>
<evidence type="ECO:0000313" key="7">
    <source>
        <dbReference type="Proteomes" id="UP000613512"/>
    </source>
</evidence>
<keyword evidence="1" id="KW-1133">Transmembrane helix</keyword>
<dbReference type="NCBIfam" id="TIGR00229">
    <property type="entry name" value="sensory_box"/>
    <property type="match status" value="2"/>
</dbReference>
<evidence type="ECO:0008006" key="8">
    <source>
        <dbReference type="Google" id="ProtNLM"/>
    </source>
</evidence>
<dbReference type="CDD" id="cd01948">
    <property type="entry name" value="EAL"/>
    <property type="match status" value="1"/>
</dbReference>
<dbReference type="SMART" id="SM00267">
    <property type="entry name" value="GGDEF"/>
    <property type="match status" value="1"/>
</dbReference>
<accession>A0A916RXP8</accession>
<dbReference type="Gene3D" id="3.30.70.270">
    <property type="match status" value="1"/>
</dbReference>
<dbReference type="SUPFAM" id="SSF55785">
    <property type="entry name" value="PYP-like sensor domain (PAS domain)"/>
    <property type="match status" value="2"/>
</dbReference>
<dbReference type="InterPro" id="IPR013767">
    <property type="entry name" value="PAS_fold"/>
</dbReference>
<dbReference type="SUPFAM" id="SSF55073">
    <property type="entry name" value="Nucleotide cyclase"/>
    <property type="match status" value="1"/>
</dbReference>
<feature type="transmembrane region" description="Helical" evidence="1">
    <location>
        <begin position="109"/>
        <end position="129"/>
    </location>
</feature>
<dbReference type="PROSITE" id="PS50883">
    <property type="entry name" value="EAL"/>
    <property type="match status" value="1"/>
</dbReference>
<dbReference type="Proteomes" id="UP000613512">
    <property type="component" value="Unassembled WGS sequence"/>
</dbReference>
<comment type="caution">
    <text evidence="6">The sequence shown here is derived from an EMBL/GenBank/DDBJ whole genome shotgun (WGS) entry which is preliminary data.</text>
</comment>
<dbReference type="Pfam" id="PF03707">
    <property type="entry name" value="MHYT"/>
    <property type="match status" value="1"/>
</dbReference>
<dbReference type="PROSITE" id="PS50924">
    <property type="entry name" value="MHYT"/>
    <property type="match status" value="1"/>
</dbReference>
<dbReference type="GO" id="GO:0016020">
    <property type="term" value="C:membrane"/>
    <property type="evidence" value="ECO:0007669"/>
    <property type="project" value="UniProtKB-UniRule"/>
</dbReference>
<dbReference type="InterPro" id="IPR052155">
    <property type="entry name" value="Biofilm_reg_signaling"/>
</dbReference>
<dbReference type="Gene3D" id="3.20.20.450">
    <property type="entry name" value="EAL domain"/>
    <property type="match status" value="1"/>
</dbReference>
<dbReference type="NCBIfam" id="TIGR00254">
    <property type="entry name" value="GGDEF"/>
    <property type="match status" value="1"/>
</dbReference>
<evidence type="ECO:0000259" key="3">
    <source>
        <dbReference type="PROSITE" id="PS50883"/>
    </source>
</evidence>
<dbReference type="CDD" id="cd01949">
    <property type="entry name" value="GGDEF"/>
    <property type="match status" value="1"/>
</dbReference>
<dbReference type="PROSITE" id="PS50887">
    <property type="entry name" value="GGDEF"/>
    <property type="match status" value="1"/>
</dbReference>
<feature type="transmembrane region" description="Helical" evidence="1">
    <location>
        <begin position="141"/>
        <end position="163"/>
    </location>
</feature>
<dbReference type="InterPro" id="IPR029787">
    <property type="entry name" value="Nucleotide_cyclase"/>
</dbReference>
<dbReference type="SUPFAM" id="SSF141868">
    <property type="entry name" value="EAL domain-like"/>
    <property type="match status" value="1"/>
</dbReference>
<dbReference type="Pfam" id="PF00989">
    <property type="entry name" value="PAS"/>
    <property type="match status" value="1"/>
</dbReference>
<keyword evidence="1" id="KW-0472">Membrane</keyword>
<organism evidence="6 7">
    <name type="scientific">Ornithinibacillus halotolerans</name>
    <dbReference type="NCBI Taxonomy" id="1274357"/>
    <lineage>
        <taxon>Bacteria</taxon>
        <taxon>Bacillati</taxon>
        <taxon>Bacillota</taxon>
        <taxon>Bacilli</taxon>
        <taxon>Bacillales</taxon>
        <taxon>Bacillaceae</taxon>
        <taxon>Ornithinibacillus</taxon>
    </lineage>
</organism>
<dbReference type="SMART" id="SM00052">
    <property type="entry name" value="EAL"/>
    <property type="match status" value="1"/>
</dbReference>
<dbReference type="GO" id="GO:0006355">
    <property type="term" value="P:regulation of DNA-templated transcription"/>
    <property type="evidence" value="ECO:0007669"/>
    <property type="project" value="InterPro"/>
</dbReference>
<feature type="domain" description="PAS" evidence="2">
    <location>
        <begin position="378"/>
        <end position="448"/>
    </location>
</feature>
<evidence type="ECO:0000259" key="5">
    <source>
        <dbReference type="PROSITE" id="PS50924"/>
    </source>
</evidence>
<keyword evidence="1" id="KW-0812">Transmembrane</keyword>
<sequence length="930" mass="105875">MIHEAYSIFFIIFSVFIAIITSYTTLVVIERIIDGKRLRKKPLLVTGAFIMAIGIFSMHFIGMIAFHIDAHVNYNGLLLLIAFLCALLSSLTAFFLLHIQPVTKTKKVISGLAISAGIIFLHFIATFAIHEQVEVQFTSVYFFLTLSTSLIFSFIAIQIVINMRNKPNHPTLNNVVNGVILGLIVSAVHYTGVKAIRFLDTPLSIHNGVEPIVLGNIVAFSTILIMVATLLSAYIDNRSLNAQRSLIRKIEESETRYRRLLERSPEPTFVHDGKLIFFVNDACIQLVEASHKSEIIGKDIFNFVHPDDKNKLLDYAQALKKSGKVDVFSHQRIVTLKGTIREVEVAWLEIIYNNKPATQVVMRDLTVQNKIKRELEEKNQRYLSLFKHNPDPVFSLDRDGYFIEVNSVVWDLLAYSEEELLQMTFHQLISPNLLEEVKIKFAEALNGKPQHYEIIAIGKSGIKIPAQIILIPIDIDNRITGVFGIAKDLTLEIEARKRIEELAYTDQLTGLPNRAWFYKTFPELLHSSMENNIPITLFSIDFDNFKDVNDTLGHHIGDIFLQQVSKRLQESLRQNDEITRIGGDEFFIILQGVTDAEVSIIAERIIQSMNQSLTLLGHELTVTLSIGISKHSDSNTDMDTMIKQADIAMYYAKEKGKNNYQFYTNELNERVTRKVKLENSLRRAIEKQELKLHYQPLIDIHRGKVVGVEALLRWNPSFGFVSPCDFIPIAEETGLIVPIGEWVLKETCRQIREWQNKEVFPIVPVAVNVSARQFKSANFIENIKQIIHDANIDPTLIQIEITESVMLDLEESRELIQELREFGLKIAIDDFGTGYSSLHLISNVQFDTLKVDKSLLDKGFQNKNNISILKVVLEATKHSNHMTIVVEGIETKEQVDVLRAYNVICQGFYFSKPLPPDQLAEKIKEITDQE</sequence>
<evidence type="ECO:0000259" key="2">
    <source>
        <dbReference type="PROSITE" id="PS50112"/>
    </source>
</evidence>
<dbReference type="FunFam" id="3.30.70.270:FF:000001">
    <property type="entry name" value="Diguanylate cyclase domain protein"/>
    <property type="match status" value="1"/>
</dbReference>
<feature type="transmembrane region" description="Helical" evidence="1">
    <location>
        <begin position="74"/>
        <end position="97"/>
    </location>
</feature>
<keyword evidence="7" id="KW-1185">Reference proteome</keyword>
<dbReference type="InterPro" id="IPR043128">
    <property type="entry name" value="Rev_trsase/Diguanyl_cyclase"/>
</dbReference>
<dbReference type="InterPro" id="IPR035965">
    <property type="entry name" value="PAS-like_dom_sf"/>
</dbReference>
<feature type="transmembrane region" description="Helical" evidence="1">
    <location>
        <begin position="212"/>
        <end position="235"/>
    </location>
</feature>
<feature type="domain" description="MHYT" evidence="5">
    <location>
        <begin position="6"/>
        <end position="199"/>
    </location>
</feature>
<proteinExistence type="predicted"/>
<dbReference type="InterPro" id="IPR001633">
    <property type="entry name" value="EAL_dom"/>
</dbReference>
<evidence type="ECO:0000256" key="1">
    <source>
        <dbReference type="PROSITE-ProRule" id="PRU00244"/>
    </source>
</evidence>
<feature type="transmembrane region" description="Helical" evidence="1">
    <location>
        <begin position="6"/>
        <end position="30"/>
    </location>
</feature>
<feature type="transmembrane region" description="Helical" evidence="1">
    <location>
        <begin position="175"/>
        <end position="192"/>
    </location>
</feature>
<dbReference type="InterPro" id="IPR005330">
    <property type="entry name" value="MHYT_dom"/>
</dbReference>
<reference evidence="6" key="2">
    <citation type="submission" date="2020-09" db="EMBL/GenBank/DDBJ databases">
        <authorList>
            <person name="Sun Q."/>
            <person name="Zhou Y."/>
        </authorList>
    </citation>
    <scope>NUCLEOTIDE SEQUENCE</scope>
    <source>
        <strain evidence="6">CGMCC 1.12408</strain>
    </source>
</reference>
<dbReference type="InterPro" id="IPR000160">
    <property type="entry name" value="GGDEF_dom"/>
</dbReference>
<gene>
    <name evidence="6" type="ORF">GCM10008025_14690</name>
</gene>
<evidence type="ECO:0000313" key="6">
    <source>
        <dbReference type="EMBL" id="GGA71926.1"/>
    </source>
</evidence>
<dbReference type="InterPro" id="IPR035919">
    <property type="entry name" value="EAL_sf"/>
</dbReference>
<dbReference type="Gene3D" id="3.30.450.20">
    <property type="entry name" value="PAS domain"/>
    <property type="match status" value="2"/>
</dbReference>
<dbReference type="AlphaFoldDB" id="A0A916RXP8"/>
<evidence type="ECO:0000259" key="4">
    <source>
        <dbReference type="PROSITE" id="PS50887"/>
    </source>
</evidence>
<dbReference type="CDD" id="cd00130">
    <property type="entry name" value="PAS"/>
    <property type="match status" value="2"/>
</dbReference>
<dbReference type="SMART" id="SM00091">
    <property type="entry name" value="PAS"/>
    <property type="match status" value="2"/>
</dbReference>
<dbReference type="EMBL" id="BMEY01000006">
    <property type="protein sequence ID" value="GGA71926.1"/>
    <property type="molecule type" value="Genomic_DNA"/>
</dbReference>
<dbReference type="RefSeq" id="WP_188384023.1">
    <property type="nucleotide sequence ID" value="NZ_BMEY01000006.1"/>
</dbReference>
<protein>
    <recommendedName>
        <fullName evidence="8">EAL domain-containing protein</fullName>
    </recommendedName>
</protein>
<reference evidence="6" key="1">
    <citation type="journal article" date="2014" name="Int. J. Syst. Evol. Microbiol.">
        <title>Complete genome sequence of Corynebacterium casei LMG S-19264T (=DSM 44701T), isolated from a smear-ripened cheese.</title>
        <authorList>
            <consortium name="US DOE Joint Genome Institute (JGI-PGF)"/>
            <person name="Walter F."/>
            <person name="Albersmeier A."/>
            <person name="Kalinowski J."/>
            <person name="Ruckert C."/>
        </authorList>
    </citation>
    <scope>NUCLEOTIDE SEQUENCE</scope>
    <source>
        <strain evidence="6">CGMCC 1.12408</strain>
    </source>
</reference>
<feature type="domain" description="PAS" evidence="2">
    <location>
        <begin position="253"/>
        <end position="323"/>
    </location>
</feature>
<dbReference type="PANTHER" id="PTHR44757">
    <property type="entry name" value="DIGUANYLATE CYCLASE DGCP"/>
    <property type="match status" value="1"/>
</dbReference>
<dbReference type="PANTHER" id="PTHR44757:SF2">
    <property type="entry name" value="BIOFILM ARCHITECTURE MAINTENANCE PROTEIN MBAA"/>
    <property type="match status" value="1"/>
</dbReference>
<feature type="domain" description="GGDEF" evidence="4">
    <location>
        <begin position="533"/>
        <end position="665"/>
    </location>
</feature>
<feature type="domain" description="EAL" evidence="3">
    <location>
        <begin position="674"/>
        <end position="927"/>
    </location>
</feature>
<dbReference type="InterPro" id="IPR000014">
    <property type="entry name" value="PAS"/>
</dbReference>
<dbReference type="Pfam" id="PF13426">
    <property type="entry name" value="PAS_9"/>
    <property type="match status" value="1"/>
</dbReference>
<dbReference type="Pfam" id="PF00563">
    <property type="entry name" value="EAL"/>
    <property type="match status" value="1"/>
</dbReference>
<dbReference type="PROSITE" id="PS50112">
    <property type="entry name" value="PAS"/>
    <property type="match status" value="2"/>
</dbReference>
<feature type="transmembrane region" description="Helical" evidence="1">
    <location>
        <begin position="42"/>
        <end position="68"/>
    </location>
</feature>
<name>A0A916RXP8_9BACI</name>